<sequence>MRTLIAVETVFFKTPDQEIWTTGQNDYTFWKRYLHFFDEILVVSRVKTVEEKDDNWIKASGPNVTFVELPFYQGPRQYLQKDKIIKDIIKENIVKADAYILRVPGRIASLCWFEIRRRKLPYFLEVCGDPWESLRRGNVKSIVRPIARVLSYWRLKSQCINAEATSYVTNYALQKRYPPNPLKPTFSISDVVLNESVAINYIDRKYKYSKERVVKIINAGTMNTFYKGHETQLEALKHLIKKGYNVKLFFAGDGKLRGHFERKVKKMSLEKNVVFLGMISGSDQLQREFNKYDLFILPSYVEGMPRVLIEAMAVSLPCIASDVGGIPEILNAKCLVKPRNPVMLADKIIEIITDDEKMENYSKENFLKSTEYSKSTLDAKRTSFYSLVKKQIKLYILQ</sequence>
<gene>
    <name evidence="2" type="ORF">ACFPTP_16335</name>
</gene>
<proteinExistence type="predicted"/>
<dbReference type="Gene3D" id="3.40.50.2000">
    <property type="entry name" value="Glycogen Phosphorylase B"/>
    <property type="match status" value="2"/>
</dbReference>
<evidence type="ECO:0000313" key="2">
    <source>
        <dbReference type="EMBL" id="MFC5604805.1"/>
    </source>
</evidence>
<evidence type="ECO:0000313" key="3">
    <source>
        <dbReference type="Proteomes" id="UP001596071"/>
    </source>
</evidence>
<name>A0ABW0U0G8_9BACL</name>
<dbReference type="RefSeq" id="WP_381446995.1">
    <property type="nucleotide sequence ID" value="NZ_JBHSNP010000029.1"/>
</dbReference>
<dbReference type="Pfam" id="PF00534">
    <property type="entry name" value="Glycos_transf_1"/>
    <property type="match status" value="1"/>
</dbReference>
<comment type="caution">
    <text evidence="2">The sequence shown here is derived from an EMBL/GenBank/DDBJ whole genome shotgun (WGS) entry which is preliminary data.</text>
</comment>
<reference evidence="3" key="1">
    <citation type="journal article" date="2019" name="Int. J. Syst. Evol. Microbiol.">
        <title>The Global Catalogue of Microorganisms (GCM) 10K type strain sequencing project: providing services to taxonomists for standard genome sequencing and annotation.</title>
        <authorList>
            <consortium name="The Broad Institute Genomics Platform"/>
            <consortium name="The Broad Institute Genome Sequencing Center for Infectious Disease"/>
            <person name="Wu L."/>
            <person name="Ma J."/>
        </authorList>
    </citation>
    <scope>NUCLEOTIDE SEQUENCE [LARGE SCALE GENOMIC DNA]</scope>
    <source>
        <strain evidence="3">KACC 11299</strain>
    </source>
</reference>
<dbReference type="SUPFAM" id="SSF53756">
    <property type="entry name" value="UDP-Glycosyltransferase/glycogen phosphorylase"/>
    <property type="match status" value="1"/>
</dbReference>
<evidence type="ECO:0000259" key="1">
    <source>
        <dbReference type="Pfam" id="PF00534"/>
    </source>
</evidence>
<organism evidence="2 3">
    <name type="scientific">Sporosarcina koreensis</name>
    <dbReference type="NCBI Taxonomy" id="334735"/>
    <lineage>
        <taxon>Bacteria</taxon>
        <taxon>Bacillati</taxon>
        <taxon>Bacillota</taxon>
        <taxon>Bacilli</taxon>
        <taxon>Bacillales</taxon>
        <taxon>Caryophanaceae</taxon>
        <taxon>Sporosarcina</taxon>
    </lineage>
</organism>
<feature type="domain" description="Glycosyl transferase family 1" evidence="1">
    <location>
        <begin position="225"/>
        <end position="364"/>
    </location>
</feature>
<dbReference type="InterPro" id="IPR001296">
    <property type="entry name" value="Glyco_trans_1"/>
</dbReference>
<dbReference type="EMBL" id="JBHSNP010000029">
    <property type="protein sequence ID" value="MFC5604805.1"/>
    <property type="molecule type" value="Genomic_DNA"/>
</dbReference>
<dbReference type="PANTHER" id="PTHR12526">
    <property type="entry name" value="GLYCOSYLTRANSFERASE"/>
    <property type="match status" value="1"/>
</dbReference>
<keyword evidence="3" id="KW-1185">Reference proteome</keyword>
<protein>
    <submittedName>
        <fullName evidence="2">Glycosyltransferase</fullName>
    </submittedName>
</protein>
<dbReference type="Proteomes" id="UP001596071">
    <property type="component" value="Unassembled WGS sequence"/>
</dbReference>
<accession>A0ABW0U0G8</accession>